<evidence type="ECO:0000256" key="1">
    <source>
        <dbReference type="ARBA" id="ARBA00004141"/>
    </source>
</evidence>
<evidence type="ECO:0000313" key="7">
    <source>
        <dbReference type="EMBL" id="VFK43837.1"/>
    </source>
</evidence>
<evidence type="ECO:0000256" key="4">
    <source>
        <dbReference type="ARBA" id="ARBA00023136"/>
    </source>
</evidence>
<evidence type="ECO:0000256" key="2">
    <source>
        <dbReference type="ARBA" id="ARBA00022692"/>
    </source>
</evidence>
<dbReference type="InterPro" id="IPR019109">
    <property type="entry name" value="MamF_MmsF"/>
</dbReference>
<proteinExistence type="predicted"/>
<feature type="transmembrane region" description="Helical" evidence="5">
    <location>
        <begin position="20"/>
        <end position="42"/>
    </location>
</feature>
<evidence type="ECO:0000256" key="3">
    <source>
        <dbReference type="ARBA" id="ARBA00022989"/>
    </source>
</evidence>
<dbReference type="EMBL" id="CAADFU010000030">
    <property type="protein sequence ID" value="VFK43837.1"/>
    <property type="molecule type" value="Genomic_DNA"/>
</dbReference>
<comment type="subcellular location">
    <subcellularLocation>
        <location evidence="1">Membrane</location>
        <topology evidence="1">Multi-pass membrane protein</topology>
    </subcellularLocation>
</comment>
<evidence type="ECO:0000313" key="6">
    <source>
        <dbReference type="EMBL" id="VFK38996.1"/>
    </source>
</evidence>
<dbReference type="AlphaFoldDB" id="A0A450YQL8"/>
<accession>A0A450YQL8</accession>
<protein>
    <submittedName>
        <fullName evidence="7">Uncharacterized membrane protein</fullName>
    </submittedName>
</protein>
<dbReference type="EMBL" id="CAADFR010000031">
    <property type="protein sequence ID" value="VFK38996.1"/>
    <property type="molecule type" value="Genomic_DNA"/>
</dbReference>
<evidence type="ECO:0000256" key="5">
    <source>
        <dbReference type="SAM" id="Phobius"/>
    </source>
</evidence>
<gene>
    <name evidence="7" type="ORF">BECKSD772E_GA0070983_103012</name>
    <name evidence="6" type="ORF">BECKSD772F_GA0070984_103112</name>
</gene>
<reference evidence="7" key="1">
    <citation type="submission" date="2019-02" db="EMBL/GenBank/DDBJ databases">
        <authorList>
            <person name="Gruber-Vodicka R. H."/>
            <person name="Seah K. B. B."/>
        </authorList>
    </citation>
    <scope>NUCLEOTIDE SEQUENCE</scope>
    <source>
        <strain evidence="7">BECK_S1320</strain>
        <strain evidence="6">BECK_S1321</strain>
    </source>
</reference>
<name>A0A450YQL8_9GAMM</name>
<keyword evidence="3 5" id="KW-1133">Transmembrane helix</keyword>
<feature type="transmembrane region" description="Helical" evidence="5">
    <location>
        <begin position="62"/>
        <end position="94"/>
    </location>
</feature>
<dbReference type="Pfam" id="PF09685">
    <property type="entry name" value="MamF_MmsF"/>
    <property type="match status" value="1"/>
</dbReference>
<keyword evidence="4 5" id="KW-0472">Membrane</keyword>
<sequence>MNEAVAHKKTTTEGMAKIVYILYPVGIFFGFTGIIGVVMAYINRSDAPDWLKSHYQFQIRTFWIGVLYMLIAAMLASVVIGYLILLFWVVWLIIRCVKGIKSLDQKEAHPNPTGWLF</sequence>
<organism evidence="7">
    <name type="scientific">Candidatus Kentrum sp. SD</name>
    <dbReference type="NCBI Taxonomy" id="2126332"/>
    <lineage>
        <taxon>Bacteria</taxon>
        <taxon>Pseudomonadati</taxon>
        <taxon>Pseudomonadota</taxon>
        <taxon>Gammaproteobacteria</taxon>
        <taxon>Candidatus Kentrum</taxon>
    </lineage>
</organism>
<keyword evidence="2 5" id="KW-0812">Transmembrane</keyword>